<dbReference type="Proteomes" id="UP001143910">
    <property type="component" value="Unassembled WGS sequence"/>
</dbReference>
<accession>A0ACC1NS23</accession>
<dbReference type="EMBL" id="JANJQO010000092">
    <property type="protein sequence ID" value="KAJ2982132.1"/>
    <property type="molecule type" value="Genomic_DNA"/>
</dbReference>
<evidence type="ECO:0000313" key="1">
    <source>
        <dbReference type="EMBL" id="KAJ2982132.1"/>
    </source>
</evidence>
<proteinExistence type="predicted"/>
<protein>
    <submittedName>
        <fullName evidence="1">Uncharacterized protein</fullName>
    </submittedName>
</protein>
<keyword evidence="2" id="KW-1185">Reference proteome</keyword>
<organism evidence="1 2">
    <name type="scientific">Zarea fungicola</name>
    <dbReference type="NCBI Taxonomy" id="93591"/>
    <lineage>
        <taxon>Eukaryota</taxon>
        <taxon>Fungi</taxon>
        <taxon>Dikarya</taxon>
        <taxon>Ascomycota</taxon>
        <taxon>Pezizomycotina</taxon>
        <taxon>Sordariomycetes</taxon>
        <taxon>Hypocreomycetidae</taxon>
        <taxon>Hypocreales</taxon>
        <taxon>Cordycipitaceae</taxon>
        <taxon>Zarea</taxon>
    </lineage>
</organism>
<reference evidence="1" key="1">
    <citation type="submission" date="2022-08" db="EMBL/GenBank/DDBJ databases">
        <title>Genome Sequence of Lecanicillium fungicola.</title>
        <authorList>
            <person name="Buettner E."/>
        </authorList>
    </citation>
    <scope>NUCLEOTIDE SEQUENCE</scope>
    <source>
        <strain evidence="1">Babe33</strain>
    </source>
</reference>
<sequence>MRGTMKDPTVPSASVGTAHSNRRVAGRPRPPGSFWDRVDDHVAPLTSDVLPAKTVHASSYSDGTVAATSNNVNSTTLNTDTPPNTDFFGRSSSRIFLKEINKAIDARLGRSITGTDLAEDSLSAESQAAQADKDSCLDPENMQCYELPARKFADNLLQAYYDLVWAVYPIHDRSSFQQAYNSAWLGSPSSFPQKILYCFMNLVFALGSQFSEIIEPQSRKEVGHSYWIRASKLFGDATTASPSLERVQCLLLMGFYLHSTCEIHQSWMLVGCAVRMAQSLGLHVLPIEDSVTRRTEMARRVWHGCVYQDRVLAMTLGRPSMITCGLPDPVPLPVMIDDEFLDVQTHPNILRPDGKTAIVAVFIKSLELFDIVNDIQYEVHQQQKQKRQGDVTLPTSLIELDNRLLQWSSSLPVQLRYEVTNKVDDLVPTRQRVVLRARFLFARMSALRSVLADFGHWQAGSAGGQLSSDRALYQTVVSECGELCFDLAREMIEVIYSSFNFDTISGPVPAWWFGVLFIYTAATILLVERVWPQTGRRNQSVDGSTWDKALQLLKAYSRVSQSAQRCIAALEILSDKVQDTINSLSSQGGGEVAPLPEEAREMPTPASPRTSMMEDQQYSLNFSNFEFMEDMSWLSAPPTDFLFLNVDMDDTNNSL</sequence>
<name>A0ACC1NS23_9HYPO</name>
<evidence type="ECO:0000313" key="2">
    <source>
        <dbReference type="Proteomes" id="UP001143910"/>
    </source>
</evidence>
<gene>
    <name evidence="1" type="ORF">NQ176_g1593</name>
</gene>
<comment type="caution">
    <text evidence="1">The sequence shown here is derived from an EMBL/GenBank/DDBJ whole genome shotgun (WGS) entry which is preliminary data.</text>
</comment>